<dbReference type="AlphaFoldDB" id="A0A6A0A6D5"/>
<keyword evidence="2" id="KW-1185">Reference proteome</keyword>
<reference evidence="1 2" key="1">
    <citation type="submission" date="2020-02" db="EMBL/GenBank/DDBJ databases">
        <title>Draft genome sequence of Haematococcus lacustris strain NIES-144.</title>
        <authorList>
            <person name="Morimoto D."/>
            <person name="Nakagawa S."/>
            <person name="Yoshida T."/>
            <person name="Sawayama S."/>
        </authorList>
    </citation>
    <scope>NUCLEOTIDE SEQUENCE [LARGE SCALE GENOMIC DNA]</scope>
    <source>
        <strain evidence="1 2">NIES-144</strain>
    </source>
</reference>
<dbReference type="EMBL" id="BLLF01003734">
    <property type="protein sequence ID" value="GFH28082.1"/>
    <property type="molecule type" value="Genomic_DNA"/>
</dbReference>
<organism evidence="1 2">
    <name type="scientific">Haematococcus lacustris</name>
    <name type="common">Green alga</name>
    <name type="synonym">Haematococcus pluvialis</name>
    <dbReference type="NCBI Taxonomy" id="44745"/>
    <lineage>
        <taxon>Eukaryota</taxon>
        <taxon>Viridiplantae</taxon>
        <taxon>Chlorophyta</taxon>
        <taxon>core chlorophytes</taxon>
        <taxon>Chlorophyceae</taxon>
        <taxon>CS clade</taxon>
        <taxon>Chlamydomonadales</taxon>
        <taxon>Haematococcaceae</taxon>
        <taxon>Haematococcus</taxon>
    </lineage>
</organism>
<sequence length="158" mass="16776">MLELAGRHLDTLAAVAAELRQALSSPLSGNGPTLAVVMAREAGVGAATSSTSCRVVLTDSALVYNFHHPSSGKIKMVMQYRDIDMACLDCRTHELRFHVAQPLNYFAADYDHTQWPSSAGGREGAAVLRLVLASGKECKALAVVLRARLPCLSVTGPG</sequence>
<dbReference type="Proteomes" id="UP000485058">
    <property type="component" value="Unassembled WGS sequence"/>
</dbReference>
<accession>A0A6A0A6D5</accession>
<gene>
    <name evidence="1" type="ORF">HaLaN_26506</name>
</gene>
<evidence type="ECO:0000313" key="2">
    <source>
        <dbReference type="Proteomes" id="UP000485058"/>
    </source>
</evidence>
<protein>
    <submittedName>
        <fullName evidence="1">Uncharacterized protein</fullName>
    </submittedName>
</protein>
<comment type="caution">
    <text evidence="1">The sequence shown here is derived from an EMBL/GenBank/DDBJ whole genome shotgun (WGS) entry which is preliminary data.</text>
</comment>
<evidence type="ECO:0000313" key="1">
    <source>
        <dbReference type="EMBL" id="GFH28082.1"/>
    </source>
</evidence>
<name>A0A6A0A6D5_HAELA</name>
<proteinExistence type="predicted"/>